<evidence type="ECO:0000259" key="3">
    <source>
        <dbReference type="PROSITE" id="PS50887"/>
    </source>
</evidence>
<gene>
    <name evidence="4" type="ORF">PAESOLCIP111_01739</name>
</gene>
<dbReference type="RefSeq" id="WP_218091531.1">
    <property type="nucleotide sequence ID" value="NZ_CAJVAS010000005.1"/>
</dbReference>
<protein>
    <recommendedName>
        <fullName evidence="6">EAL domain-containing protein</fullName>
    </recommendedName>
</protein>
<feature type="domain" description="EAL" evidence="2">
    <location>
        <begin position="325"/>
        <end position="579"/>
    </location>
</feature>
<accession>A0A916NPH7</accession>
<evidence type="ECO:0000256" key="1">
    <source>
        <dbReference type="SAM" id="Phobius"/>
    </source>
</evidence>
<dbReference type="NCBIfam" id="TIGR00254">
    <property type="entry name" value="GGDEF"/>
    <property type="match status" value="1"/>
</dbReference>
<feature type="domain" description="GGDEF" evidence="3">
    <location>
        <begin position="183"/>
        <end position="316"/>
    </location>
</feature>
<evidence type="ECO:0000313" key="5">
    <source>
        <dbReference type="Proteomes" id="UP000693672"/>
    </source>
</evidence>
<feature type="transmembrane region" description="Helical" evidence="1">
    <location>
        <begin position="86"/>
        <end position="106"/>
    </location>
</feature>
<keyword evidence="5" id="KW-1185">Reference proteome</keyword>
<feature type="transmembrane region" description="Helical" evidence="1">
    <location>
        <begin position="55"/>
        <end position="74"/>
    </location>
</feature>
<dbReference type="InterPro" id="IPR000160">
    <property type="entry name" value="GGDEF_dom"/>
</dbReference>
<dbReference type="InterPro" id="IPR052155">
    <property type="entry name" value="Biofilm_reg_signaling"/>
</dbReference>
<dbReference type="CDD" id="cd01949">
    <property type="entry name" value="GGDEF"/>
    <property type="match status" value="1"/>
</dbReference>
<dbReference type="InterPro" id="IPR001633">
    <property type="entry name" value="EAL_dom"/>
</dbReference>
<sequence>MVNKKISAETASARGRNAQAKFFQHVSELRLWSVLAGVEMFMLAGRGAFGYRNDAAEYISTLMIVLLSVPLLYVVFMKRNGSPAKVIGYVMGLISGLELLEYGARLVLHVPTDWTGELLSWAGTVVMLMPMLYFVIVDIRHREYTERQLTYMAYHDVLTGLPNRQMFQKSLSLSVRGAKTSKRKFAVLYIALDRFKNVNDTFGHAFGDLLLVEAADRLRVGLRPGDRVSRPSGGEFTLMLRDIADREETERMVKSIIGQLTSPFLLDGHEIRVGCSVGISMYPSDGDDAVTLMKNADTAMYRAKDEGKNGFAFYAAEMNDSVIQKLVMEEWLNKAMEQNELMLYYQPQVDMTVGRVIGMEALLRWAHPRIGFISPAEFIPLAEETGLIIPLGKWILRRACMQNKAWQLQGYPPVKMAVNISPVQFYQHDFVQEVLDALNESGLDPKYLELEITEGVAMHHVDQVILKLQALRKLGVHIAMDDFGTGYSSLHYLKKFPIDKLKIAQQFVRDITVSPDDAAIVQAIMAMARSLKLHVIAEGVETKEQLDFLLHADCREIQGYIYSKPLPAEEISCLLERMSA</sequence>
<dbReference type="AlphaFoldDB" id="A0A916NPH7"/>
<keyword evidence="1" id="KW-0472">Membrane</keyword>
<dbReference type="PROSITE" id="PS50883">
    <property type="entry name" value="EAL"/>
    <property type="match status" value="1"/>
</dbReference>
<dbReference type="FunFam" id="3.20.20.450:FF:000001">
    <property type="entry name" value="Cyclic di-GMP phosphodiesterase yahA"/>
    <property type="match status" value="1"/>
</dbReference>
<dbReference type="EMBL" id="CAJVAS010000005">
    <property type="protein sequence ID" value="CAG7614705.1"/>
    <property type="molecule type" value="Genomic_DNA"/>
</dbReference>
<evidence type="ECO:0000313" key="4">
    <source>
        <dbReference type="EMBL" id="CAG7614705.1"/>
    </source>
</evidence>
<dbReference type="Pfam" id="PF00563">
    <property type="entry name" value="EAL"/>
    <property type="match status" value="1"/>
</dbReference>
<dbReference type="PROSITE" id="PS50887">
    <property type="entry name" value="GGDEF"/>
    <property type="match status" value="1"/>
</dbReference>
<keyword evidence="1" id="KW-0812">Transmembrane</keyword>
<keyword evidence="1" id="KW-1133">Transmembrane helix</keyword>
<dbReference type="Pfam" id="PF00990">
    <property type="entry name" value="GGDEF"/>
    <property type="match status" value="1"/>
</dbReference>
<dbReference type="Proteomes" id="UP000693672">
    <property type="component" value="Unassembled WGS sequence"/>
</dbReference>
<proteinExistence type="predicted"/>
<organism evidence="4 5">
    <name type="scientific">Paenibacillus solanacearum</name>
    <dbReference type="NCBI Taxonomy" id="2048548"/>
    <lineage>
        <taxon>Bacteria</taxon>
        <taxon>Bacillati</taxon>
        <taxon>Bacillota</taxon>
        <taxon>Bacilli</taxon>
        <taxon>Bacillales</taxon>
        <taxon>Paenibacillaceae</taxon>
        <taxon>Paenibacillus</taxon>
    </lineage>
</organism>
<feature type="transmembrane region" description="Helical" evidence="1">
    <location>
        <begin position="118"/>
        <end position="137"/>
    </location>
</feature>
<dbReference type="SMART" id="SM00267">
    <property type="entry name" value="GGDEF"/>
    <property type="match status" value="1"/>
</dbReference>
<feature type="transmembrane region" description="Helical" evidence="1">
    <location>
        <begin position="29"/>
        <end position="49"/>
    </location>
</feature>
<evidence type="ECO:0008006" key="6">
    <source>
        <dbReference type="Google" id="ProtNLM"/>
    </source>
</evidence>
<name>A0A916NPH7_9BACL</name>
<dbReference type="PANTHER" id="PTHR44757">
    <property type="entry name" value="DIGUANYLATE CYCLASE DGCP"/>
    <property type="match status" value="1"/>
</dbReference>
<reference evidence="4" key="1">
    <citation type="submission" date="2021-06" db="EMBL/GenBank/DDBJ databases">
        <authorList>
            <person name="Criscuolo A."/>
        </authorList>
    </citation>
    <scope>NUCLEOTIDE SEQUENCE</scope>
    <source>
        <strain evidence="4">CIP111600</strain>
    </source>
</reference>
<dbReference type="PANTHER" id="PTHR44757:SF2">
    <property type="entry name" value="BIOFILM ARCHITECTURE MAINTENANCE PROTEIN MBAA"/>
    <property type="match status" value="1"/>
</dbReference>
<evidence type="ECO:0000259" key="2">
    <source>
        <dbReference type="PROSITE" id="PS50883"/>
    </source>
</evidence>
<dbReference type="SMART" id="SM00052">
    <property type="entry name" value="EAL"/>
    <property type="match status" value="1"/>
</dbReference>
<comment type="caution">
    <text evidence="4">The sequence shown here is derived from an EMBL/GenBank/DDBJ whole genome shotgun (WGS) entry which is preliminary data.</text>
</comment>
<dbReference type="CDD" id="cd01948">
    <property type="entry name" value="EAL"/>
    <property type="match status" value="1"/>
</dbReference>